<evidence type="ECO:0000313" key="5">
    <source>
        <dbReference type="Proteomes" id="UP000438182"/>
    </source>
</evidence>
<dbReference type="InterPro" id="IPR020845">
    <property type="entry name" value="AMP-binding_CS"/>
</dbReference>
<dbReference type="Pfam" id="PF13193">
    <property type="entry name" value="AMP-binding_C"/>
    <property type="match status" value="1"/>
</dbReference>
<keyword evidence="5" id="KW-1185">Reference proteome</keyword>
<dbReference type="Gene3D" id="3.40.50.12780">
    <property type="entry name" value="N-terminal domain of ligase-like"/>
    <property type="match status" value="1"/>
</dbReference>
<dbReference type="AlphaFoldDB" id="A0A6I4P0T5"/>
<feature type="domain" description="AMP-binding enzyme C-terminal" evidence="3">
    <location>
        <begin position="434"/>
        <end position="510"/>
    </location>
</feature>
<evidence type="ECO:0000259" key="3">
    <source>
        <dbReference type="Pfam" id="PF13193"/>
    </source>
</evidence>
<dbReference type="InterPro" id="IPR000873">
    <property type="entry name" value="AMP-dep_synth/lig_dom"/>
</dbReference>
<dbReference type="NCBIfam" id="NF004837">
    <property type="entry name" value="PRK06187.1"/>
    <property type="match status" value="1"/>
</dbReference>
<dbReference type="InterPro" id="IPR050237">
    <property type="entry name" value="ATP-dep_AMP-bd_enzyme"/>
</dbReference>
<keyword evidence="4" id="KW-0436">Ligase</keyword>
<evidence type="ECO:0000313" key="4">
    <source>
        <dbReference type="EMBL" id="MWC00209.1"/>
    </source>
</evidence>
<dbReference type="InterPro" id="IPR025110">
    <property type="entry name" value="AMP-bd_C"/>
</dbReference>
<dbReference type="PROSITE" id="PS00455">
    <property type="entry name" value="AMP_BINDING"/>
    <property type="match status" value="1"/>
</dbReference>
<dbReference type="Gene3D" id="3.30.300.30">
    <property type="match status" value="1"/>
</dbReference>
<dbReference type="RefSeq" id="WP_160426850.1">
    <property type="nucleotide sequence ID" value="NZ_WSTA01000112.1"/>
</dbReference>
<feature type="domain" description="AMP-dependent synthetase/ligase" evidence="2">
    <location>
        <begin position="23"/>
        <end position="384"/>
    </location>
</feature>
<dbReference type="Pfam" id="PF00501">
    <property type="entry name" value="AMP-binding"/>
    <property type="match status" value="1"/>
</dbReference>
<dbReference type="PANTHER" id="PTHR43767">
    <property type="entry name" value="LONG-CHAIN-FATTY-ACID--COA LIGASE"/>
    <property type="match status" value="1"/>
</dbReference>
<dbReference type="EMBL" id="WSTA01000112">
    <property type="protein sequence ID" value="MWC00209.1"/>
    <property type="molecule type" value="Genomic_DNA"/>
</dbReference>
<evidence type="ECO:0000259" key="2">
    <source>
        <dbReference type="Pfam" id="PF00501"/>
    </source>
</evidence>
<dbReference type="GO" id="GO:0016878">
    <property type="term" value="F:acid-thiol ligase activity"/>
    <property type="evidence" value="ECO:0007669"/>
    <property type="project" value="UniProtKB-ARBA"/>
</dbReference>
<sequence length="550" mass="58789">MSLDSPIIPPAVRRNHWMNQVATHAVNKPDGVAFKYLGSVTTWAQVHERVTRLAAALRRRGVQAGDRVLLLTLNSPDVVEAVFAINTLGAIAVPINMRLTPPEIAYIVDDADASVIFVDVPLVPLVGAVGTVTSRIEQVLVLGDATAAGHERVADLIAEDADGFEAPDVPEDTVALIMYTSGTTGRPKGAMLDHGNLYAQAVTCLRANGIVDESDIAYLTAPLFHIAGLGSIAPNFIIGIPTVFHPLGAFDPAALVDAWERERATIVFNVPQQWAVICALPGIKDRDLALRIISWGAAPASDTLLRRMEETFPNAMNVAVFGQTEMSPITCVLRGADSLRKLGSVGRPIPTILSRVVDDEGNDVGPGEVGEIVYRGPTMMQGYWRKPVETAAAFEGGWFHSGDLVKRDEEGFVWVVDRKKDMIISGGENVYCAEVENALFAYPAVLDVAVYGRADERWGEVPVAAIVLKPGHEAPTPAELTHFLDGTLARFKHPKHVVVSEALPRNAGGKVDKVVLRGADIVAAAAEPAPEGSPVSANVEAQPPARTPAN</sequence>
<name>A0A6I4P0T5_9MICO</name>
<comment type="caution">
    <text evidence="4">The sequence shown here is derived from an EMBL/GenBank/DDBJ whole genome shotgun (WGS) entry which is preliminary data.</text>
</comment>
<dbReference type="InterPro" id="IPR042099">
    <property type="entry name" value="ANL_N_sf"/>
</dbReference>
<evidence type="ECO:0000256" key="1">
    <source>
        <dbReference type="SAM" id="MobiDB-lite"/>
    </source>
</evidence>
<feature type="compositionally biased region" description="Low complexity" evidence="1">
    <location>
        <begin position="526"/>
        <end position="537"/>
    </location>
</feature>
<dbReference type="SUPFAM" id="SSF56801">
    <property type="entry name" value="Acetyl-CoA synthetase-like"/>
    <property type="match status" value="1"/>
</dbReference>
<accession>A0A6I4P0T5</accession>
<dbReference type="Proteomes" id="UP000438182">
    <property type="component" value="Unassembled WGS sequence"/>
</dbReference>
<organism evidence="4 5">
    <name type="scientific">Agromyces seonyuensis</name>
    <dbReference type="NCBI Taxonomy" id="2662446"/>
    <lineage>
        <taxon>Bacteria</taxon>
        <taxon>Bacillati</taxon>
        <taxon>Actinomycetota</taxon>
        <taxon>Actinomycetes</taxon>
        <taxon>Micrococcales</taxon>
        <taxon>Microbacteriaceae</taxon>
        <taxon>Agromyces</taxon>
    </lineage>
</organism>
<gene>
    <name evidence="4" type="ORF">GB864_16835</name>
</gene>
<proteinExistence type="predicted"/>
<dbReference type="InterPro" id="IPR045851">
    <property type="entry name" value="AMP-bd_C_sf"/>
</dbReference>
<protein>
    <submittedName>
        <fullName evidence="4">Long-chain-fatty-acid--CoA ligase</fullName>
    </submittedName>
</protein>
<dbReference type="PANTHER" id="PTHR43767:SF1">
    <property type="entry name" value="NONRIBOSOMAL PEPTIDE SYNTHASE PES1 (EUROFUNG)-RELATED"/>
    <property type="match status" value="1"/>
</dbReference>
<feature type="region of interest" description="Disordered" evidence="1">
    <location>
        <begin position="526"/>
        <end position="550"/>
    </location>
</feature>
<reference evidence="4 5" key="1">
    <citation type="submission" date="2019-12" db="EMBL/GenBank/DDBJ databases">
        <authorList>
            <person name="Kim Y.S."/>
        </authorList>
    </citation>
    <scope>NUCLEOTIDE SEQUENCE [LARGE SCALE GENOMIC DNA]</scope>
    <source>
        <strain evidence="4 5">MMS17-SY077</strain>
    </source>
</reference>